<keyword evidence="2" id="KW-1185">Reference proteome</keyword>
<sequence length="135" mass="15753">MVNVKDIFVSLNGLKEISSIEQIDQELYKFIKASNGATITSTDFVFLVIRRAIMSLNRNYCDDRMFANMRFSVHEYFLSFGVEIEVKSKSKTKTVNIRPYLTDSDFWIAVRTLQFYIEEKRIKAGCKANRIEMIV</sequence>
<organism evidence="1 2">
    <name type="scientific">Roseovarius mucosus</name>
    <dbReference type="NCBI Taxonomy" id="215743"/>
    <lineage>
        <taxon>Bacteria</taxon>
        <taxon>Pseudomonadati</taxon>
        <taxon>Pseudomonadota</taxon>
        <taxon>Alphaproteobacteria</taxon>
        <taxon>Rhodobacterales</taxon>
        <taxon>Roseobacteraceae</taxon>
        <taxon>Roseovarius</taxon>
    </lineage>
</organism>
<proteinExistence type="predicted"/>
<protein>
    <submittedName>
        <fullName evidence="1">Uncharacterized protein</fullName>
    </submittedName>
</protein>
<dbReference type="AlphaFoldDB" id="A0A1V0RRL0"/>
<gene>
    <name evidence="1" type="ORF">ROSMUCSMR3_02937</name>
</gene>
<evidence type="ECO:0000313" key="1">
    <source>
        <dbReference type="EMBL" id="ARE84403.1"/>
    </source>
</evidence>
<reference evidence="1 2" key="1">
    <citation type="submission" date="2017-03" db="EMBL/GenBank/DDBJ databases">
        <title>Genome Sequence of Roseovarius mucosus strain SMR3 Isolated from a culture of the Diatom Skeletonema marinoi.</title>
        <authorList>
            <person name="Topel M."/>
            <person name="Pinder M."/>
            <person name="Johansson O.N."/>
            <person name="Kourtchenko O."/>
            <person name="Godhe A."/>
            <person name="Clarke A.K."/>
        </authorList>
    </citation>
    <scope>NUCLEOTIDE SEQUENCE [LARGE SCALE GENOMIC DNA]</scope>
    <source>
        <strain evidence="1 2">SMR3</strain>
    </source>
</reference>
<dbReference type="Proteomes" id="UP000192273">
    <property type="component" value="Chromosome"/>
</dbReference>
<name>A0A1V0RRL0_9RHOB</name>
<dbReference type="KEGG" id="rmm:ROSMUCSMR3_02937"/>
<dbReference type="EMBL" id="CP020474">
    <property type="protein sequence ID" value="ARE84403.1"/>
    <property type="molecule type" value="Genomic_DNA"/>
</dbReference>
<evidence type="ECO:0000313" key="2">
    <source>
        <dbReference type="Proteomes" id="UP000192273"/>
    </source>
</evidence>
<accession>A0A1V0RRL0</accession>